<protein>
    <recommendedName>
        <fullName evidence="1">SnoaL-like domain-containing protein</fullName>
    </recommendedName>
</protein>
<evidence type="ECO:0000313" key="3">
    <source>
        <dbReference type="Proteomes" id="UP000642673"/>
    </source>
</evidence>
<dbReference type="Pfam" id="PF12680">
    <property type="entry name" value="SnoaL_2"/>
    <property type="match status" value="1"/>
</dbReference>
<organism evidence="2 3">
    <name type="scientific">Streptomyces cirratus</name>
    <dbReference type="NCBI Taxonomy" id="68187"/>
    <lineage>
        <taxon>Bacteria</taxon>
        <taxon>Bacillati</taxon>
        <taxon>Actinomycetota</taxon>
        <taxon>Actinomycetes</taxon>
        <taxon>Kitasatosporales</taxon>
        <taxon>Streptomycetaceae</taxon>
        <taxon>Streptomyces</taxon>
    </lineage>
</organism>
<reference evidence="3" key="1">
    <citation type="journal article" date="2019" name="Int. J. Syst. Evol. Microbiol.">
        <title>The Global Catalogue of Microorganisms (GCM) 10K type strain sequencing project: providing services to taxonomists for standard genome sequencing and annotation.</title>
        <authorList>
            <consortium name="The Broad Institute Genomics Platform"/>
            <consortium name="The Broad Institute Genome Sequencing Center for Infectious Disease"/>
            <person name="Wu L."/>
            <person name="Ma J."/>
        </authorList>
    </citation>
    <scope>NUCLEOTIDE SEQUENCE [LARGE SCALE GENOMIC DNA]</scope>
    <source>
        <strain evidence="3">JCM 4738</strain>
    </source>
</reference>
<dbReference type="InterPro" id="IPR037401">
    <property type="entry name" value="SnoaL-like"/>
</dbReference>
<accession>A0ABQ3F375</accession>
<dbReference type="InterPro" id="IPR032710">
    <property type="entry name" value="NTF2-like_dom_sf"/>
</dbReference>
<evidence type="ECO:0000313" key="2">
    <source>
        <dbReference type="EMBL" id="GHB75933.1"/>
    </source>
</evidence>
<comment type="caution">
    <text evidence="2">The sequence shown here is derived from an EMBL/GenBank/DDBJ whole genome shotgun (WGS) entry which is preliminary data.</text>
</comment>
<sequence>MSDERTRKVIEQFNRAFRQHDPGLLKDVLAPDCLLENSGPAPDGTRHVGYDECLRFWSSIAADEGTAFVVEELWTAGERAVCRWLLKWGPGADDFVRGVNVTRLEDGLIAESFGYVKG</sequence>
<dbReference type="EMBL" id="BMVP01000013">
    <property type="protein sequence ID" value="GHB75933.1"/>
    <property type="molecule type" value="Genomic_DNA"/>
</dbReference>
<dbReference type="SUPFAM" id="SSF54427">
    <property type="entry name" value="NTF2-like"/>
    <property type="match status" value="1"/>
</dbReference>
<gene>
    <name evidence="2" type="ORF">GCM10010347_53040</name>
</gene>
<proteinExistence type="predicted"/>
<feature type="domain" description="SnoaL-like" evidence="1">
    <location>
        <begin position="10"/>
        <end position="111"/>
    </location>
</feature>
<keyword evidence="3" id="KW-1185">Reference proteome</keyword>
<dbReference type="Proteomes" id="UP000642673">
    <property type="component" value="Unassembled WGS sequence"/>
</dbReference>
<dbReference type="RefSeq" id="WP_190186745.1">
    <property type="nucleotide sequence ID" value="NZ_BMVP01000013.1"/>
</dbReference>
<dbReference type="Gene3D" id="3.10.450.50">
    <property type="match status" value="1"/>
</dbReference>
<name>A0ABQ3F375_9ACTN</name>
<evidence type="ECO:0000259" key="1">
    <source>
        <dbReference type="Pfam" id="PF12680"/>
    </source>
</evidence>